<dbReference type="KEGG" id="asha:G8E00_05490"/>
<evidence type="ECO:0000313" key="9">
    <source>
        <dbReference type="Proteomes" id="UP000502297"/>
    </source>
</evidence>
<keyword evidence="3 7" id="KW-0812">Transmembrane</keyword>
<dbReference type="Pfam" id="PF01594">
    <property type="entry name" value="AI-2E_transport"/>
    <property type="match status" value="1"/>
</dbReference>
<keyword evidence="5 7" id="KW-0472">Membrane</keyword>
<feature type="transmembrane region" description="Helical" evidence="7">
    <location>
        <begin position="7"/>
        <end position="23"/>
    </location>
</feature>
<dbReference type="Proteomes" id="UP000502297">
    <property type="component" value="Chromosome"/>
</dbReference>
<feature type="transmembrane region" description="Helical" evidence="7">
    <location>
        <begin position="155"/>
        <end position="174"/>
    </location>
</feature>
<feature type="transmembrane region" description="Helical" evidence="7">
    <location>
        <begin position="58"/>
        <end position="79"/>
    </location>
</feature>
<dbReference type="GO" id="GO:0016020">
    <property type="term" value="C:membrane"/>
    <property type="evidence" value="ECO:0007669"/>
    <property type="project" value="UniProtKB-SubCell"/>
</dbReference>
<evidence type="ECO:0000313" key="8">
    <source>
        <dbReference type="EMBL" id="QIO05444.1"/>
    </source>
</evidence>
<evidence type="ECO:0000256" key="4">
    <source>
        <dbReference type="ARBA" id="ARBA00022989"/>
    </source>
</evidence>
<dbReference type="AlphaFoldDB" id="A0A6G8RU52"/>
<keyword evidence="9" id="KW-1185">Reference proteome</keyword>
<comment type="subcellular location">
    <subcellularLocation>
        <location evidence="1">Membrane</location>
        <topology evidence="1">Multi-pass membrane protein</topology>
    </subcellularLocation>
</comment>
<feature type="transmembrane region" description="Helical" evidence="7">
    <location>
        <begin position="276"/>
        <end position="298"/>
    </location>
</feature>
<evidence type="ECO:0000256" key="1">
    <source>
        <dbReference type="ARBA" id="ARBA00004141"/>
    </source>
</evidence>
<evidence type="ECO:0000256" key="2">
    <source>
        <dbReference type="ARBA" id="ARBA00009773"/>
    </source>
</evidence>
<comment type="similarity">
    <text evidence="2">Belongs to the autoinducer-2 exporter (AI-2E) (TC 2.A.86) family.</text>
</comment>
<proteinExistence type="inferred from homology"/>
<accession>A0A6G8RU52</accession>
<evidence type="ECO:0000256" key="3">
    <source>
        <dbReference type="ARBA" id="ARBA00022692"/>
    </source>
</evidence>
<feature type="compositionally biased region" description="Polar residues" evidence="6">
    <location>
        <begin position="386"/>
        <end position="395"/>
    </location>
</feature>
<feature type="region of interest" description="Disordered" evidence="6">
    <location>
        <begin position="381"/>
        <end position="404"/>
    </location>
</feature>
<feature type="transmembrane region" description="Helical" evidence="7">
    <location>
        <begin position="248"/>
        <end position="269"/>
    </location>
</feature>
<dbReference type="RefSeq" id="WP_166222506.1">
    <property type="nucleotide sequence ID" value="NZ_CP049801.1"/>
</dbReference>
<keyword evidence="4 7" id="KW-1133">Transmembrane helix</keyword>
<dbReference type="InterPro" id="IPR002549">
    <property type="entry name" value="AI-2E-like"/>
</dbReference>
<sequence>MQDRTLKRLFIIAGIALTLWVLYLLKPVVIPFVGAFFIAYLFSPVVNKLHHIGLPRWLSIAIVFIGIGVLITLAMWYVVPLIWQQLMYAKSKIPENIVWINDTFLPWLSSKFNLVPMELDTDQISTAVMDYIHTNYSMDSIQSVVLKVAQSGLNFIQVGGTIVLVPIIAFYFLLDWKRMLDSLRRLIPPKYEKTTLNIVGECHSVLGAFVKGQFLVMFLLGVVYAVGLQLIGLEVGLIIGMVAGLASIIPYLGFAVGIIAAVIASLFQFGFNWTQLLLVFVVFGVGQIIEGYVLQPFLLGDKIGLSPVAVVFAVLAGAQLAGFLGMLIALPVAAVIVVLLKHLREFYEQSDLYAQPDLVVANASDGSVHIETESMNVEVEVKDQTSNHQQVTEKSSNIDRSEDQ</sequence>
<evidence type="ECO:0000256" key="5">
    <source>
        <dbReference type="ARBA" id="ARBA00023136"/>
    </source>
</evidence>
<protein>
    <submittedName>
        <fullName evidence="8">AI-2E family transporter</fullName>
    </submittedName>
</protein>
<reference evidence="8 9" key="1">
    <citation type="submission" date="2020-03" db="EMBL/GenBank/DDBJ databases">
        <authorList>
            <person name="Zhu W."/>
        </authorList>
    </citation>
    <scope>NUCLEOTIDE SEQUENCE [LARGE SCALE GENOMIC DNA]</scope>
    <source>
        <strain evidence="8 9">323-1</strain>
    </source>
</reference>
<feature type="transmembrane region" description="Helical" evidence="7">
    <location>
        <begin position="214"/>
        <end position="242"/>
    </location>
</feature>
<evidence type="ECO:0000256" key="7">
    <source>
        <dbReference type="SAM" id="Phobius"/>
    </source>
</evidence>
<feature type="transmembrane region" description="Helical" evidence="7">
    <location>
        <begin position="29"/>
        <end position="46"/>
    </location>
</feature>
<dbReference type="PANTHER" id="PTHR21716:SF64">
    <property type="entry name" value="AI-2 TRANSPORT PROTEIN TQSA"/>
    <property type="match status" value="1"/>
</dbReference>
<gene>
    <name evidence="8" type="ORF">G8E00_05490</name>
</gene>
<dbReference type="EMBL" id="CP049801">
    <property type="protein sequence ID" value="QIO05444.1"/>
    <property type="molecule type" value="Genomic_DNA"/>
</dbReference>
<dbReference type="PANTHER" id="PTHR21716">
    <property type="entry name" value="TRANSMEMBRANE PROTEIN"/>
    <property type="match status" value="1"/>
</dbReference>
<evidence type="ECO:0000256" key="6">
    <source>
        <dbReference type="SAM" id="MobiDB-lite"/>
    </source>
</evidence>
<dbReference type="NCBIfam" id="NF045801">
    <property type="entry name" value="efflux_ABUW_0982"/>
    <property type="match status" value="1"/>
</dbReference>
<name>A0A6G8RU52_9GAMM</name>
<dbReference type="GO" id="GO:0055085">
    <property type="term" value="P:transmembrane transport"/>
    <property type="evidence" value="ECO:0007669"/>
    <property type="project" value="TreeGrafter"/>
</dbReference>
<feature type="transmembrane region" description="Helical" evidence="7">
    <location>
        <begin position="310"/>
        <end position="340"/>
    </location>
</feature>
<organism evidence="8 9">
    <name type="scientific">Acinetobacter shaoyimingii</name>
    <dbReference type="NCBI Taxonomy" id="2715164"/>
    <lineage>
        <taxon>Bacteria</taxon>
        <taxon>Pseudomonadati</taxon>
        <taxon>Pseudomonadota</taxon>
        <taxon>Gammaproteobacteria</taxon>
        <taxon>Moraxellales</taxon>
        <taxon>Moraxellaceae</taxon>
        <taxon>Acinetobacter</taxon>
    </lineage>
</organism>